<comment type="caution">
    <text evidence="2">The sequence shown here is derived from an EMBL/GenBank/DDBJ whole genome shotgun (WGS) entry which is preliminary data.</text>
</comment>
<proteinExistence type="predicted"/>
<keyword evidence="3" id="KW-1185">Reference proteome</keyword>
<gene>
    <name evidence="2" type="ORF">ACFFQA_19690</name>
</gene>
<feature type="transmembrane region" description="Helical" evidence="1">
    <location>
        <begin position="97"/>
        <end position="117"/>
    </location>
</feature>
<keyword evidence="1" id="KW-1133">Transmembrane helix</keyword>
<feature type="transmembrane region" description="Helical" evidence="1">
    <location>
        <begin position="132"/>
        <end position="156"/>
    </location>
</feature>
<keyword evidence="1" id="KW-0812">Transmembrane</keyword>
<organism evidence="2 3">
    <name type="scientific">Allokutzneria oryzae</name>
    <dbReference type="NCBI Taxonomy" id="1378989"/>
    <lineage>
        <taxon>Bacteria</taxon>
        <taxon>Bacillati</taxon>
        <taxon>Actinomycetota</taxon>
        <taxon>Actinomycetes</taxon>
        <taxon>Pseudonocardiales</taxon>
        <taxon>Pseudonocardiaceae</taxon>
        <taxon>Allokutzneria</taxon>
    </lineage>
</organism>
<reference evidence="2 3" key="1">
    <citation type="submission" date="2024-09" db="EMBL/GenBank/DDBJ databases">
        <authorList>
            <person name="Sun Q."/>
            <person name="Mori K."/>
        </authorList>
    </citation>
    <scope>NUCLEOTIDE SEQUENCE [LARGE SCALE GENOMIC DNA]</scope>
    <source>
        <strain evidence="2 3">TBRC 7907</strain>
    </source>
</reference>
<dbReference type="RefSeq" id="WP_377854023.1">
    <property type="nucleotide sequence ID" value="NZ_JBHLZU010000018.1"/>
</dbReference>
<keyword evidence="1" id="KW-0472">Membrane</keyword>
<sequence>MLNLLRNSHDDAVARYDHRVHVTDIVDAWFAWFSGQKLDEMTILFGWPLLYWGRLGKCLAFLGGATILLDVIGPEKLGEWGNRWRYRLEQREWRTKFMLPVLALALFGILTVLTIVWRDDIEAQFPMVADYLITFALGATILLTLHSMRLAFIWLLYPMMAQKKPAQFIRWLGIALLAVGFHFDLLAS</sequence>
<dbReference type="Proteomes" id="UP001589693">
    <property type="component" value="Unassembled WGS sequence"/>
</dbReference>
<evidence type="ECO:0000313" key="3">
    <source>
        <dbReference type="Proteomes" id="UP001589693"/>
    </source>
</evidence>
<evidence type="ECO:0000313" key="2">
    <source>
        <dbReference type="EMBL" id="MFB9906165.1"/>
    </source>
</evidence>
<name>A0ABV6A0H2_9PSEU</name>
<feature type="transmembrane region" description="Helical" evidence="1">
    <location>
        <begin position="168"/>
        <end position="187"/>
    </location>
</feature>
<accession>A0ABV6A0H2</accession>
<evidence type="ECO:0000256" key="1">
    <source>
        <dbReference type="SAM" id="Phobius"/>
    </source>
</evidence>
<dbReference type="EMBL" id="JBHLZU010000018">
    <property type="protein sequence ID" value="MFB9906165.1"/>
    <property type="molecule type" value="Genomic_DNA"/>
</dbReference>
<protein>
    <submittedName>
        <fullName evidence="2">Uncharacterized protein</fullName>
    </submittedName>
</protein>